<evidence type="ECO:0008006" key="2">
    <source>
        <dbReference type="Google" id="ProtNLM"/>
    </source>
</evidence>
<sequence length="52" mass="6072">MIMKEFEDIGSIIGDVIENLNMKRKLNISNIFNCWEEIVGTEIYKKAKPKKV</sequence>
<protein>
    <recommendedName>
        <fullName evidence="2">DUF721 domain-containing protein</fullName>
    </recommendedName>
</protein>
<comment type="caution">
    <text evidence="1">The sequence shown here is derived from an EMBL/GenBank/DDBJ whole genome shotgun (WGS) entry which is preliminary data.</text>
</comment>
<accession>X1HKV4</accession>
<name>X1HKV4_9ZZZZ</name>
<evidence type="ECO:0000313" key="1">
    <source>
        <dbReference type="EMBL" id="GAH70771.1"/>
    </source>
</evidence>
<dbReference type="EMBL" id="BARU01025807">
    <property type="protein sequence ID" value="GAH70771.1"/>
    <property type="molecule type" value="Genomic_DNA"/>
</dbReference>
<gene>
    <name evidence="1" type="ORF">S03H2_41536</name>
</gene>
<proteinExistence type="predicted"/>
<feature type="non-terminal residue" evidence="1">
    <location>
        <position position="52"/>
    </location>
</feature>
<reference evidence="1" key="1">
    <citation type="journal article" date="2014" name="Front. Microbiol.">
        <title>High frequency of phylogenetically diverse reductive dehalogenase-homologous genes in deep subseafloor sedimentary metagenomes.</title>
        <authorList>
            <person name="Kawai M."/>
            <person name="Futagami T."/>
            <person name="Toyoda A."/>
            <person name="Takaki Y."/>
            <person name="Nishi S."/>
            <person name="Hori S."/>
            <person name="Arai W."/>
            <person name="Tsubouchi T."/>
            <person name="Morono Y."/>
            <person name="Uchiyama I."/>
            <person name="Ito T."/>
            <person name="Fujiyama A."/>
            <person name="Inagaki F."/>
            <person name="Takami H."/>
        </authorList>
    </citation>
    <scope>NUCLEOTIDE SEQUENCE</scope>
    <source>
        <strain evidence="1">Expedition CK06-06</strain>
    </source>
</reference>
<organism evidence="1">
    <name type="scientific">marine sediment metagenome</name>
    <dbReference type="NCBI Taxonomy" id="412755"/>
    <lineage>
        <taxon>unclassified sequences</taxon>
        <taxon>metagenomes</taxon>
        <taxon>ecological metagenomes</taxon>
    </lineage>
</organism>
<dbReference type="AlphaFoldDB" id="X1HKV4"/>